<sequence length="144" mass="16468">MKRQRRAETALTETGVECPNDENIREGVMNEDVIGMPMEMRSICPFIYVENVNERRLPRRITEVRCLCERPPRRQRTHHTAGIHCEPLHFSIPVLLFDEQCSEPKRSLEQVTLGCVAVHGASSRSGFLSAIGQPRPLIVTEQQF</sequence>
<evidence type="ECO:0000313" key="6">
    <source>
        <dbReference type="Proteomes" id="UP000580250"/>
    </source>
</evidence>
<dbReference type="InterPro" id="IPR010345">
    <property type="entry name" value="IL-17_fam"/>
</dbReference>
<proteinExistence type="inferred from homology"/>
<dbReference type="GO" id="GO:0005125">
    <property type="term" value="F:cytokine activity"/>
    <property type="evidence" value="ECO:0007669"/>
    <property type="project" value="InterPro"/>
</dbReference>
<accession>A0A6V7TU07</accession>
<evidence type="ECO:0000256" key="1">
    <source>
        <dbReference type="ARBA" id="ARBA00004613"/>
    </source>
</evidence>
<dbReference type="OrthoDB" id="5875853at2759"/>
<evidence type="ECO:0000313" key="5">
    <source>
        <dbReference type="EMBL" id="CAD2134767.1"/>
    </source>
</evidence>
<organism evidence="5 6">
    <name type="scientific">Meloidogyne enterolobii</name>
    <name type="common">Root-knot nematode worm</name>
    <name type="synonym">Meloidogyne mayaguensis</name>
    <dbReference type="NCBI Taxonomy" id="390850"/>
    <lineage>
        <taxon>Eukaryota</taxon>
        <taxon>Metazoa</taxon>
        <taxon>Ecdysozoa</taxon>
        <taxon>Nematoda</taxon>
        <taxon>Chromadorea</taxon>
        <taxon>Rhabditida</taxon>
        <taxon>Tylenchina</taxon>
        <taxon>Tylenchomorpha</taxon>
        <taxon>Tylenchoidea</taxon>
        <taxon>Meloidogynidae</taxon>
        <taxon>Meloidogyninae</taxon>
        <taxon>Meloidogyne</taxon>
    </lineage>
</organism>
<name>A0A6V7TU07_MELEN</name>
<dbReference type="Gene3D" id="2.10.90.10">
    <property type="entry name" value="Cystine-knot cytokines"/>
    <property type="match status" value="1"/>
</dbReference>
<comment type="subcellular location">
    <subcellularLocation>
        <location evidence="1">Secreted</location>
    </subcellularLocation>
</comment>
<dbReference type="GO" id="GO:0005576">
    <property type="term" value="C:extracellular region"/>
    <property type="evidence" value="ECO:0007669"/>
    <property type="project" value="UniProtKB-SubCell"/>
</dbReference>
<dbReference type="EMBL" id="CAJEWN010000015">
    <property type="protein sequence ID" value="CAD2134767.1"/>
    <property type="molecule type" value="Genomic_DNA"/>
</dbReference>
<dbReference type="InterPro" id="IPR029034">
    <property type="entry name" value="Cystine-knot_cytokine"/>
</dbReference>
<dbReference type="AlphaFoldDB" id="A0A6V7TU07"/>
<evidence type="ECO:0000256" key="3">
    <source>
        <dbReference type="ARBA" id="ARBA00022525"/>
    </source>
</evidence>
<comment type="caution">
    <text evidence="5">The sequence shown here is derived from an EMBL/GenBank/DDBJ whole genome shotgun (WGS) entry which is preliminary data.</text>
</comment>
<dbReference type="Pfam" id="PF06083">
    <property type="entry name" value="IL17"/>
    <property type="match status" value="1"/>
</dbReference>
<dbReference type="Proteomes" id="UP000580250">
    <property type="component" value="Unassembled WGS sequence"/>
</dbReference>
<protein>
    <submittedName>
        <fullName evidence="5">Uncharacterized protein</fullName>
    </submittedName>
</protein>
<dbReference type="SUPFAM" id="SSF57501">
    <property type="entry name" value="Cystine-knot cytokines"/>
    <property type="match status" value="1"/>
</dbReference>
<reference evidence="5 6" key="1">
    <citation type="submission" date="2020-08" db="EMBL/GenBank/DDBJ databases">
        <authorList>
            <person name="Koutsovoulos G."/>
            <person name="Danchin GJ E."/>
        </authorList>
    </citation>
    <scope>NUCLEOTIDE SEQUENCE [LARGE SCALE GENOMIC DNA]</scope>
</reference>
<keyword evidence="3" id="KW-0964">Secreted</keyword>
<gene>
    <name evidence="5" type="ORF">MENT_LOCUS4495</name>
</gene>
<evidence type="ECO:0000256" key="4">
    <source>
        <dbReference type="ARBA" id="ARBA00022729"/>
    </source>
</evidence>
<keyword evidence="4" id="KW-0732">Signal</keyword>
<comment type="similarity">
    <text evidence="2">Belongs to the IL-17 family.</text>
</comment>
<evidence type="ECO:0000256" key="2">
    <source>
        <dbReference type="ARBA" id="ARBA00007236"/>
    </source>
</evidence>